<dbReference type="InterPro" id="IPR036388">
    <property type="entry name" value="WH-like_DNA-bd_sf"/>
</dbReference>
<comment type="caution">
    <text evidence="4">The sequence shown here is derived from an EMBL/GenBank/DDBJ whole genome shotgun (WGS) entry which is preliminary data.</text>
</comment>
<dbReference type="Gene3D" id="1.10.10.10">
    <property type="entry name" value="Winged helix-like DNA-binding domain superfamily/Winged helix DNA-binding domain"/>
    <property type="match status" value="1"/>
</dbReference>
<proteinExistence type="predicted"/>
<evidence type="ECO:0000313" key="4">
    <source>
        <dbReference type="EMBL" id="KAK1737218.1"/>
    </source>
</evidence>
<dbReference type="InterPro" id="IPR006630">
    <property type="entry name" value="La_HTH"/>
</dbReference>
<evidence type="ECO:0000259" key="3">
    <source>
        <dbReference type="PROSITE" id="PS50961"/>
    </source>
</evidence>
<dbReference type="Proteomes" id="UP001224775">
    <property type="component" value="Unassembled WGS sequence"/>
</dbReference>
<evidence type="ECO:0000256" key="1">
    <source>
        <dbReference type="ARBA" id="ARBA00022884"/>
    </source>
</evidence>
<dbReference type="Pfam" id="PF05383">
    <property type="entry name" value="La"/>
    <property type="match status" value="1"/>
</dbReference>
<dbReference type="SMART" id="SM00715">
    <property type="entry name" value="LA"/>
    <property type="match status" value="1"/>
</dbReference>
<reference evidence="4" key="1">
    <citation type="submission" date="2023-06" db="EMBL/GenBank/DDBJ databases">
        <title>Survivors Of The Sea: Transcriptome response of Skeletonema marinoi to long-term dormancy.</title>
        <authorList>
            <person name="Pinder M.I.M."/>
            <person name="Kourtchenko O."/>
            <person name="Robertson E.K."/>
            <person name="Larsson T."/>
            <person name="Maumus F."/>
            <person name="Osuna-Cruz C.M."/>
            <person name="Vancaester E."/>
            <person name="Stenow R."/>
            <person name="Vandepoele K."/>
            <person name="Ploug H."/>
            <person name="Bruchert V."/>
            <person name="Godhe A."/>
            <person name="Topel M."/>
        </authorList>
    </citation>
    <scope>NUCLEOTIDE SEQUENCE</scope>
    <source>
        <strain evidence="4">R05AC</strain>
    </source>
</reference>
<evidence type="ECO:0000313" key="5">
    <source>
        <dbReference type="Proteomes" id="UP001224775"/>
    </source>
</evidence>
<dbReference type="EMBL" id="JATAAI010000026">
    <property type="protein sequence ID" value="KAK1737218.1"/>
    <property type="molecule type" value="Genomic_DNA"/>
</dbReference>
<dbReference type="SUPFAM" id="SSF46785">
    <property type="entry name" value="Winged helix' DNA-binding domain"/>
    <property type="match status" value="1"/>
</dbReference>
<gene>
    <name evidence="4" type="ORF">QTG54_012085</name>
</gene>
<name>A0AAD9D940_9STRA</name>
<dbReference type="PROSITE" id="PS50961">
    <property type="entry name" value="HTH_LA"/>
    <property type="match status" value="1"/>
</dbReference>
<dbReference type="InterPro" id="IPR036390">
    <property type="entry name" value="WH_DNA-bd_sf"/>
</dbReference>
<feature type="non-terminal residue" evidence="4">
    <location>
        <position position="1"/>
    </location>
</feature>
<protein>
    <recommendedName>
        <fullName evidence="3">HTH La-type RNA-binding domain-containing protein</fullName>
    </recommendedName>
</protein>
<accession>A0AAD9D940</accession>
<feature type="domain" description="HTH La-type RNA-binding" evidence="3">
    <location>
        <begin position="74"/>
        <end position="166"/>
    </location>
</feature>
<dbReference type="GO" id="GO:0003723">
    <property type="term" value="F:RNA binding"/>
    <property type="evidence" value="ECO:0007669"/>
    <property type="project" value="UniProtKB-UniRule"/>
</dbReference>
<sequence length="1373" mass="153202">IVGQSVPLTSDKHYRRGNAFALFPDHYRSYGTQTSQYQASQKPSPFQHLSAANDDNLQHHNQKPTPRANKHIKHDAKNKILNAISKRLSFFFSDANLRHDAYARSILEKHEHRYLPLDVIMTFKSIQIWTDDPNVVLNAVDYMNDNIVNDDTSIKLTIHTTNSGSVWIGRKEPFHYNTSMKEAQQRIMLLEGWPSDRDTRRIEDRLWALLCAKNSTIDGHNSNHEKNLIAYWNTDIGKGLKTIEFQTEEGAADAWSNLATTAKKSISNARNPNQLMITMTKDADDYKEYQVKVQDLSLLARSMTSDSPATELSAGEKDQILPLLEQKGNDTPGMKLSTDEKDTVLPLLEQKLNKAEESVQTQNEAEQTVSPKVDHPPAETKWWADGNATPPLHKCVEAMDDIFMQHSNLPPPSREWLHEYICGRKRQHVDMGESTHQLHHEQCLELCNDAANLISCIKHSIADGKIRGLGGKDAYLLTELLGRAMLIFSETPPPRGTHSRGRIQQLPSVNSGKTESVSPYEACLEVIGMLRSLNLDILSSHYACTIRAACHEAQWEEASKVFLNQINGDDGGDASDDMITGGFSPINPTLGWDQPLEIGLYAVARDAWYKSILAEQQQQVGHIDSPSKQVFDAAMKMCMISPSEQDSYVLAAGSALGRAGLWSECLDLATEPTSISTYGPSITAAAMLACIESARYTEAIDAFDYFMSGNQSVASEWQWSGGNITAVEPICRDLALTAMGNVSRGGYSEEARSMFDVIMEEGSPLSCDGLLGLMHSLENDGNWKEAVQLLDRFMTSNFNTKGTKWRIVPNVVQLQKDGTNDDGLASDAEVKHVLEGMLASVMRVCNNEGHFGLAAVLCTVANKSCNDSSGYVDGTNDGDAVLGILASTLQSDPVFKAYTHSLYGLGCKRVADQLINDRREDADIDRIVSIPKRMRQNLPHAESWFGAAKSIDCLLEAKKAIQIEPGDLCPESSFLFERGLSRAMEYCNDSNQPSAALYLFHHAARTLLTKKDQHLADRFKSFLGMGNQANQNFREEIFTSDDALDFSGIELTDSILAAIINAYIKMGRADQALSTYNNAISQLESHHLMRQSSDSILEVLLEIDADKCINSLDNRSSTPTTFITIAKHLADNGVWHEIGELYNHARRAGCVSEELGFIAMQALNESELAQGKIVVFRKIAEDVANTIGMDKDEWVTSRYWEIKRYVGYHYARVSFSMLPLFRKSELIFAINEMRSCSNQGALTKNAPLMFIAQQGDHYSTDKQYASGKDSLSERDRRSVVNLILEACVEANRSNLLQKYSFTAHVARSLRKLNANKECIKIVRGLVSRVGRCHHQVAMEEAIYAATEERDYVSLEMIMKKFEESGYDSTRLHI</sequence>
<evidence type="ECO:0000256" key="2">
    <source>
        <dbReference type="PROSITE-ProRule" id="PRU00332"/>
    </source>
</evidence>
<keyword evidence="1 2" id="KW-0694">RNA-binding</keyword>
<keyword evidence="5" id="KW-1185">Reference proteome</keyword>
<organism evidence="4 5">
    <name type="scientific">Skeletonema marinoi</name>
    <dbReference type="NCBI Taxonomy" id="267567"/>
    <lineage>
        <taxon>Eukaryota</taxon>
        <taxon>Sar</taxon>
        <taxon>Stramenopiles</taxon>
        <taxon>Ochrophyta</taxon>
        <taxon>Bacillariophyta</taxon>
        <taxon>Coscinodiscophyceae</taxon>
        <taxon>Thalassiosirophycidae</taxon>
        <taxon>Thalassiosirales</taxon>
        <taxon>Skeletonemataceae</taxon>
        <taxon>Skeletonema</taxon>
        <taxon>Skeletonema marinoi-dohrnii complex</taxon>
    </lineage>
</organism>